<dbReference type="RefSeq" id="XP_008088749.1">
    <property type="nucleotide sequence ID" value="XM_008090558.1"/>
</dbReference>
<sequence>MGGGNGAKSKRDREKKAAKEGSGVAKSQLKVNEQAKDIQCVTCKNFSNTHKTSTAKQWKTVFQISENRLGTEGLTNEWRHDTDAGWWQIVALKGVNGTKR</sequence>
<proteinExistence type="predicted"/>
<dbReference type="HOGENOM" id="CLU_2306433_0_0_1"/>
<dbReference type="OrthoDB" id="370932at2759"/>
<feature type="region of interest" description="Disordered" evidence="1">
    <location>
        <begin position="1"/>
        <end position="29"/>
    </location>
</feature>
<dbReference type="AlphaFoldDB" id="S3CXU8"/>
<keyword evidence="3" id="KW-1185">Reference proteome</keyword>
<dbReference type="GeneID" id="19467562"/>
<accession>S3CXU8</accession>
<evidence type="ECO:0000313" key="3">
    <source>
        <dbReference type="Proteomes" id="UP000016922"/>
    </source>
</evidence>
<name>S3CXU8_GLAL2</name>
<organism evidence="2 3">
    <name type="scientific">Glarea lozoyensis (strain ATCC 20868 / MF5171)</name>
    <dbReference type="NCBI Taxonomy" id="1116229"/>
    <lineage>
        <taxon>Eukaryota</taxon>
        <taxon>Fungi</taxon>
        <taxon>Dikarya</taxon>
        <taxon>Ascomycota</taxon>
        <taxon>Pezizomycotina</taxon>
        <taxon>Leotiomycetes</taxon>
        <taxon>Helotiales</taxon>
        <taxon>Helotiaceae</taxon>
        <taxon>Glarea</taxon>
    </lineage>
</organism>
<evidence type="ECO:0000313" key="2">
    <source>
        <dbReference type="EMBL" id="EPE24661.1"/>
    </source>
</evidence>
<dbReference type="SUPFAM" id="SSF118359">
    <property type="entry name" value="Expressed protein At2g23090/F21P24.15"/>
    <property type="match status" value="1"/>
</dbReference>
<dbReference type="KEGG" id="glz:GLAREA_08514"/>
<dbReference type="EMBL" id="KE145373">
    <property type="protein sequence ID" value="EPE24661.1"/>
    <property type="molecule type" value="Genomic_DNA"/>
</dbReference>
<feature type="compositionally biased region" description="Basic and acidic residues" evidence="1">
    <location>
        <begin position="9"/>
        <end position="19"/>
    </location>
</feature>
<reference evidence="2 3" key="1">
    <citation type="journal article" date="2013" name="BMC Genomics">
        <title>Genomics-driven discovery of the pneumocandin biosynthetic gene cluster in the fungus Glarea lozoyensis.</title>
        <authorList>
            <person name="Chen L."/>
            <person name="Yue Q."/>
            <person name="Zhang X."/>
            <person name="Xiang M."/>
            <person name="Wang C."/>
            <person name="Li S."/>
            <person name="Che Y."/>
            <person name="Ortiz-Lopez F.J."/>
            <person name="Bills G.F."/>
            <person name="Liu X."/>
            <person name="An Z."/>
        </authorList>
    </citation>
    <scope>NUCLEOTIDE SEQUENCE [LARGE SCALE GENOMIC DNA]</scope>
    <source>
        <strain evidence="3">ATCC 20868 / MF5171</strain>
    </source>
</reference>
<protein>
    <recommendedName>
        <fullName evidence="4">Small EDRK-rich factor-like N-terminal domain-containing protein</fullName>
    </recommendedName>
</protein>
<dbReference type="Proteomes" id="UP000016922">
    <property type="component" value="Unassembled WGS sequence"/>
</dbReference>
<evidence type="ECO:0000256" key="1">
    <source>
        <dbReference type="SAM" id="MobiDB-lite"/>
    </source>
</evidence>
<dbReference type="InterPro" id="IPR026939">
    <property type="entry name" value="ZNF706/At2g23090_sf"/>
</dbReference>
<evidence type="ECO:0008006" key="4">
    <source>
        <dbReference type="Google" id="ProtNLM"/>
    </source>
</evidence>
<gene>
    <name evidence="2" type="ORF">GLAREA_08514</name>
</gene>
<dbReference type="Gene3D" id="4.10.1050.10">
    <property type="entry name" value="At2g23090-like"/>
    <property type="match status" value="1"/>
</dbReference>